<dbReference type="Pfam" id="PF20684">
    <property type="entry name" value="Fung_rhodopsin"/>
    <property type="match status" value="1"/>
</dbReference>
<comment type="caution">
    <text evidence="8">The sequence shown here is derived from an EMBL/GenBank/DDBJ whole genome shotgun (WGS) entry which is preliminary data.</text>
</comment>
<feature type="domain" description="Rhodopsin" evidence="7">
    <location>
        <begin position="55"/>
        <end position="289"/>
    </location>
</feature>
<feature type="transmembrane region" description="Helical" evidence="6">
    <location>
        <begin position="146"/>
        <end position="170"/>
    </location>
</feature>
<dbReference type="PANTHER" id="PTHR33048:SF47">
    <property type="entry name" value="INTEGRAL MEMBRANE PROTEIN-RELATED"/>
    <property type="match status" value="1"/>
</dbReference>
<name>A0AAN6Y336_9PEZI</name>
<protein>
    <recommendedName>
        <fullName evidence="7">Rhodopsin domain-containing protein</fullName>
    </recommendedName>
</protein>
<comment type="similarity">
    <text evidence="5">Belongs to the SAT4 family.</text>
</comment>
<dbReference type="GO" id="GO:0016020">
    <property type="term" value="C:membrane"/>
    <property type="evidence" value="ECO:0007669"/>
    <property type="project" value="UniProtKB-SubCell"/>
</dbReference>
<evidence type="ECO:0000256" key="4">
    <source>
        <dbReference type="ARBA" id="ARBA00023136"/>
    </source>
</evidence>
<evidence type="ECO:0000313" key="9">
    <source>
        <dbReference type="Proteomes" id="UP001301769"/>
    </source>
</evidence>
<keyword evidence="9" id="KW-1185">Reference proteome</keyword>
<dbReference type="EMBL" id="MU858152">
    <property type="protein sequence ID" value="KAK4211318.1"/>
    <property type="molecule type" value="Genomic_DNA"/>
</dbReference>
<dbReference type="InterPro" id="IPR052337">
    <property type="entry name" value="SAT4-like"/>
</dbReference>
<feature type="transmembrane region" description="Helical" evidence="6">
    <location>
        <begin position="198"/>
        <end position="217"/>
    </location>
</feature>
<reference evidence="8" key="2">
    <citation type="submission" date="2023-05" db="EMBL/GenBank/DDBJ databases">
        <authorList>
            <consortium name="Lawrence Berkeley National Laboratory"/>
            <person name="Steindorff A."/>
            <person name="Hensen N."/>
            <person name="Bonometti L."/>
            <person name="Westerberg I."/>
            <person name="Brannstrom I.O."/>
            <person name="Guillou S."/>
            <person name="Cros-Aarteil S."/>
            <person name="Calhoun S."/>
            <person name="Haridas S."/>
            <person name="Kuo A."/>
            <person name="Mondo S."/>
            <person name="Pangilinan J."/>
            <person name="Riley R."/>
            <person name="Labutti K."/>
            <person name="Andreopoulos B."/>
            <person name="Lipzen A."/>
            <person name="Chen C."/>
            <person name="Yanf M."/>
            <person name="Daum C."/>
            <person name="Ng V."/>
            <person name="Clum A."/>
            <person name="Ohm R."/>
            <person name="Martin F."/>
            <person name="Silar P."/>
            <person name="Natvig D."/>
            <person name="Lalanne C."/>
            <person name="Gautier V."/>
            <person name="Ament-Velasquez S.L."/>
            <person name="Kruys A."/>
            <person name="Hutchinson M.I."/>
            <person name="Powell A.J."/>
            <person name="Barry K."/>
            <person name="Miller A.N."/>
            <person name="Grigoriev I.V."/>
            <person name="Debuchy R."/>
            <person name="Gladieux P."/>
            <person name="Thoren M.H."/>
            <person name="Johannesson H."/>
        </authorList>
    </citation>
    <scope>NUCLEOTIDE SEQUENCE</scope>
    <source>
        <strain evidence="8">PSN293</strain>
    </source>
</reference>
<dbReference type="AlphaFoldDB" id="A0AAN6Y336"/>
<feature type="transmembrane region" description="Helical" evidence="6">
    <location>
        <begin position="37"/>
        <end position="58"/>
    </location>
</feature>
<accession>A0AAN6Y336</accession>
<keyword evidence="3 6" id="KW-1133">Transmembrane helix</keyword>
<feature type="transmembrane region" description="Helical" evidence="6">
    <location>
        <begin position="229"/>
        <end position="249"/>
    </location>
</feature>
<evidence type="ECO:0000259" key="7">
    <source>
        <dbReference type="Pfam" id="PF20684"/>
    </source>
</evidence>
<evidence type="ECO:0000256" key="5">
    <source>
        <dbReference type="ARBA" id="ARBA00038359"/>
    </source>
</evidence>
<evidence type="ECO:0000313" key="8">
    <source>
        <dbReference type="EMBL" id="KAK4211318.1"/>
    </source>
</evidence>
<gene>
    <name evidence="8" type="ORF">QBC37DRAFT_427212</name>
</gene>
<dbReference type="InterPro" id="IPR049326">
    <property type="entry name" value="Rhodopsin_dom_fungi"/>
</dbReference>
<comment type="subcellular location">
    <subcellularLocation>
        <location evidence="1">Membrane</location>
        <topology evidence="1">Multi-pass membrane protein</topology>
    </subcellularLocation>
</comment>
<evidence type="ECO:0000256" key="6">
    <source>
        <dbReference type="SAM" id="Phobius"/>
    </source>
</evidence>
<keyword evidence="4 6" id="KW-0472">Membrane</keyword>
<sequence>MSGALPPGMDLCKIPAMMPPPGVIPNFENPTTLAPTIIGVSSVLTAIATVFTIGRIINNYQVRNIRIADYIIVLGWMGSVGYWISIMGLTRFHRHQWDVPACWYNGDFMKWVFVQGMFVPLGIMFSKIAILLLYLQVFTVERKMRIAIWVGIVATSLIYGYSLIVVPYFAAPHIGETWDDLLINKRPWKLTPTGAEQGSLAVLIDLYILILPFPVLSTLKLKKRRRLKLFFVFGTASLGVLASVLALVFKVKLIIDEDGTWAQAQTYICVIVENYIAVIVACMPAFAHFCEVHIGESQVFKSISSKIFVSQKTGSEGSALQKVSVDPSWKAGSSHSGASSGWKMGFIKMNGSKDGSSSHHGDSMA</sequence>
<reference evidence="8" key="1">
    <citation type="journal article" date="2023" name="Mol. Phylogenet. Evol.">
        <title>Genome-scale phylogeny and comparative genomics of the fungal order Sordariales.</title>
        <authorList>
            <person name="Hensen N."/>
            <person name="Bonometti L."/>
            <person name="Westerberg I."/>
            <person name="Brannstrom I.O."/>
            <person name="Guillou S."/>
            <person name="Cros-Aarteil S."/>
            <person name="Calhoun S."/>
            <person name="Haridas S."/>
            <person name="Kuo A."/>
            <person name="Mondo S."/>
            <person name="Pangilinan J."/>
            <person name="Riley R."/>
            <person name="LaButti K."/>
            <person name="Andreopoulos B."/>
            <person name="Lipzen A."/>
            <person name="Chen C."/>
            <person name="Yan M."/>
            <person name="Daum C."/>
            <person name="Ng V."/>
            <person name="Clum A."/>
            <person name="Steindorff A."/>
            <person name="Ohm R.A."/>
            <person name="Martin F."/>
            <person name="Silar P."/>
            <person name="Natvig D.O."/>
            <person name="Lalanne C."/>
            <person name="Gautier V."/>
            <person name="Ament-Velasquez S.L."/>
            <person name="Kruys A."/>
            <person name="Hutchinson M.I."/>
            <person name="Powell A.J."/>
            <person name="Barry K."/>
            <person name="Miller A.N."/>
            <person name="Grigoriev I.V."/>
            <person name="Debuchy R."/>
            <person name="Gladieux P."/>
            <person name="Hiltunen Thoren M."/>
            <person name="Johannesson H."/>
        </authorList>
    </citation>
    <scope>NUCLEOTIDE SEQUENCE</scope>
    <source>
        <strain evidence="8">PSN293</strain>
    </source>
</reference>
<dbReference type="Proteomes" id="UP001301769">
    <property type="component" value="Unassembled WGS sequence"/>
</dbReference>
<evidence type="ECO:0000256" key="1">
    <source>
        <dbReference type="ARBA" id="ARBA00004141"/>
    </source>
</evidence>
<organism evidence="8 9">
    <name type="scientific">Rhypophila decipiens</name>
    <dbReference type="NCBI Taxonomy" id="261697"/>
    <lineage>
        <taxon>Eukaryota</taxon>
        <taxon>Fungi</taxon>
        <taxon>Dikarya</taxon>
        <taxon>Ascomycota</taxon>
        <taxon>Pezizomycotina</taxon>
        <taxon>Sordariomycetes</taxon>
        <taxon>Sordariomycetidae</taxon>
        <taxon>Sordariales</taxon>
        <taxon>Naviculisporaceae</taxon>
        <taxon>Rhypophila</taxon>
    </lineage>
</organism>
<proteinExistence type="inferred from homology"/>
<dbReference type="PANTHER" id="PTHR33048">
    <property type="entry name" value="PTH11-LIKE INTEGRAL MEMBRANE PROTEIN (AFU_ORTHOLOGUE AFUA_5G11245)"/>
    <property type="match status" value="1"/>
</dbReference>
<feature type="transmembrane region" description="Helical" evidence="6">
    <location>
        <begin position="112"/>
        <end position="134"/>
    </location>
</feature>
<feature type="transmembrane region" description="Helical" evidence="6">
    <location>
        <begin position="70"/>
        <end position="92"/>
    </location>
</feature>
<evidence type="ECO:0000256" key="2">
    <source>
        <dbReference type="ARBA" id="ARBA00022692"/>
    </source>
</evidence>
<evidence type="ECO:0000256" key="3">
    <source>
        <dbReference type="ARBA" id="ARBA00022989"/>
    </source>
</evidence>
<keyword evidence="2 6" id="KW-0812">Transmembrane</keyword>